<evidence type="ECO:0000313" key="7">
    <source>
        <dbReference type="EMBL" id="TFK49630.1"/>
    </source>
</evidence>
<dbReference type="PANTHER" id="PTHR18968:SF13">
    <property type="entry name" value="ACETOLACTATE SYNTHASE CATALYTIC SUBUNIT, MITOCHONDRIAL"/>
    <property type="match status" value="1"/>
</dbReference>
<evidence type="ECO:0000313" key="8">
    <source>
        <dbReference type="Proteomes" id="UP000305948"/>
    </source>
</evidence>
<evidence type="ECO:0000259" key="5">
    <source>
        <dbReference type="Pfam" id="PF02775"/>
    </source>
</evidence>
<dbReference type="Proteomes" id="UP000305948">
    <property type="component" value="Unassembled WGS sequence"/>
</dbReference>
<evidence type="ECO:0000256" key="4">
    <source>
        <dbReference type="ARBA" id="ARBA00023128"/>
    </source>
</evidence>
<dbReference type="InterPro" id="IPR029035">
    <property type="entry name" value="DHS-like_NAD/FAD-binding_dom"/>
</dbReference>
<dbReference type="STRING" id="5364.A0A5C3MWS4"/>
<dbReference type="FunFam" id="3.40.50.970:FF:000007">
    <property type="entry name" value="Acetolactate synthase"/>
    <property type="match status" value="1"/>
</dbReference>
<keyword evidence="8" id="KW-1185">Reference proteome</keyword>
<dbReference type="SUPFAM" id="SSF52467">
    <property type="entry name" value="DHS-like NAD/FAD-binding domain"/>
    <property type="match status" value="1"/>
</dbReference>
<evidence type="ECO:0000256" key="3">
    <source>
        <dbReference type="ARBA" id="ARBA00023052"/>
    </source>
</evidence>
<comment type="subcellular location">
    <subcellularLocation>
        <location evidence="1">Mitochondrion</location>
    </subcellularLocation>
</comment>
<dbReference type="Pfam" id="PF02776">
    <property type="entry name" value="TPP_enzyme_N"/>
    <property type="match status" value="1"/>
</dbReference>
<dbReference type="PANTHER" id="PTHR18968">
    <property type="entry name" value="THIAMINE PYROPHOSPHATE ENZYMES"/>
    <property type="match status" value="1"/>
</dbReference>
<comment type="similarity">
    <text evidence="2">Belongs to the TPP enzyme family.</text>
</comment>
<keyword evidence="4" id="KW-0496">Mitochondrion</keyword>
<dbReference type="CDD" id="cd07035">
    <property type="entry name" value="TPP_PYR_POX_like"/>
    <property type="match status" value="1"/>
</dbReference>
<evidence type="ECO:0000256" key="2">
    <source>
        <dbReference type="ARBA" id="ARBA00007812"/>
    </source>
</evidence>
<proteinExistence type="inferred from homology"/>
<keyword evidence="3" id="KW-0786">Thiamine pyrophosphate</keyword>
<dbReference type="GO" id="GO:0005948">
    <property type="term" value="C:acetolactate synthase complex"/>
    <property type="evidence" value="ECO:0007669"/>
    <property type="project" value="TreeGrafter"/>
</dbReference>
<dbReference type="GO" id="GO:0005739">
    <property type="term" value="C:mitochondrion"/>
    <property type="evidence" value="ECO:0007669"/>
    <property type="project" value="UniProtKB-SubCell"/>
</dbReference>
<dbReference type="GO" id="GO:0009099">
    <property type="term" value="P:L-valine biosynthetic process"/>
    <property type="evidence" value="ECO:0007669"/>
    <property type="project" value="TreeGrafter"/>
</dbReference>
<gene>
    <name evidence="7" type="ORF">OE88DRAFT_1736634</name>
</gene>
<dbReference type="GO" id="GO:0050660">
    <property type="term" value="F:flavin adenine dinucleotide binding"/>
    <property type="evidence" value="ECO:0007669"/>
    <property type="project" value="TreeGrafter"/>
</dbReference>
<evidence type="ECO:0000259" key="6">
    <source>
        <dbReference type="Pfam" id="PF02776"/>
    </source>
</evidence>
<evidence type="ECO:0000256" key="1">
    <source>
        <dbReference type="ARBA" id="ARBA00004173"/>
    </source>
</evidence>
<dbReference type="Pfam" id="PF02775">
    <property type="entry name" value="TPP_enzyme_C"/>
    <property type="match status" value="1"/>
</dbReference>
<accession>A0A5C3MWS4</accession>
<dbReference type="GO" id="GO:0030976">
    <property type="term" value="F:thiamine pyrophosphate binding"/>
    <property type="evidence" value="ECO:0007669"/>
    <property type="project" value="InterPro"/>
</dbReference>
<name>A0A5C3MWS4_9AGAM</name>
<dbReference type="OrthoDB" id="16262at2759"/>
<feature type="domain" description="Thiamine pyrophosphate enzyme N-terminal TPP-binding" evidence="6">
    <location>
        <begin position="24"/>
        <end position="117"/>
    </location>
</feature>
<organism evidence="7 8">
    <name type="scientific">Heliocybe sulcata</name>
    <dbReference type="NCBI Taxonomy" id="5364"/>
    <lineage>
        <taxon>Eukaryota</taxon>
        <taxon>Fungi</taxon>
        <taxon>Dikarya</taxon>
        <taxon>Basidiomycota</taxon>
        <taxon>Agaricomycotina</taxon>
        <taxon>Agaricomycetes</taxon>
        <taxon>Gloeophyllales</taxon>
        <taxon>Gloeophyllaceae</taxon>
        <taxon>Heliocybe</taxon>
    </lineage>
</organism>
<dbReference type="Gene3D" id="3.40.50.1220">
    <property type="entry name" value="TPP-binding domain"/>
    <property type="match status" value="1"/>
</dbReference>
<dbReference type="InterPro" id="IPR011766">
    <property type="entry name" value="TPP_enzyme_TPP-bd"/>
</dbReference>
<dbReference type="Gene3D" id="3.40.50.970">
    <property type="match status" value="2"/>
</dbReference>
<dbReference type="AlphaFoldDB" id="A0A5C3MWS4"/>
<reference evidence="7 8" key="1">
    <citation type="journal article" date="2019" name="Nat. Ecol. Evol.">
        <title>Megaphylogeny resolves global patterns of mushroom evolution.</title>
        <authorList>
            <person name="Varga T."/>
            <person name="Krizsan K."/>
            <person name="Foldi C."/>
            <person name="Dima B."/>
            <person name="Sanchez-Garcia M."/>
            <person name="Sanchez-Ramirez S."/>
            <person name="Szollosi G.J."/>
            <person name="Szarkandi J.G."/>
            <person name="Papp V."/>
            <person name="Albert L."/>
            <person name="Andreopoulos W."/>
            <person name="Angelini C."/>
            <person name="Antonin V."/>
            <person name="Barry K.W."/>
            <person name="Bougher N.L."/>
            <person name="Buchanan P."/>
            <person name="Buyck B."/>
            <person name="Bense V."/>
            <person name="Catcheside P."/>
            <person name="Chovatia M."/>
            <person name="Cooper J."/>
            <person name="Damon W."/>
            <person name="Desjardin D."/>
            <person name="Finy P."/>
            <person name="Geml J."/>
            <person name="Haridas S."/>
            <person name="Hughes K."/>
            <person name="Justo A."/>
            <person name="Karasinski D."/>
            <person name="Kautmanova I."/>
            <person name="Kiss B."/>
            <person name="Kocsube S."/>
            <person name="Kotiranta H."/>
            <person name="LaButti K.M."/>
            <person name="Lechner B.E."/>
            <person name="Liimatainen K."/>
            <person name="Lipzen A."/>
            <person name="Lukacs Z."/>
            <person name="Mihaltcheva S."/>
            <person name="Morgado L.N."/>
            <person name="Niskanen T."/>
            <person name="Noordeloos M.E."/>
            <person name="Ohm R.A."/>
            <person name="Ortiz-Santana B."/>
            <person name="Ovrebo C."/>
            <person name="Racz N."/>
            <person name="Riley R."/>
            <person name="Savchenko A."/>
            <person name="Shiryaev A."/>
            <person name="Soop K."/>
            <person name="Spirin V."/>
            <person name="Szebenyi C."/>
            <person name="Tomsovsky M."/>
            <person name="Tulloss R.E."/>
            <person name="Uehling J."/>
            <person name="Grigoriev I.V."/>
            <person name="Vagvolgyi C."/>
            <person name="Papp T."/>
            <person name="Martin F.M."/>
            <person name="Miettinen O."/>
            <person name="Hibbett D.S."/>
            <person name="Nagy L.G."/>
        </authorList>
    </citation>
    <scope>NUCLEOTIDE SEQUENCE [LARGE SCALE GENOMIC DNA]</scope>
    <source>
        <strain evidence="7 8">OMC1185</strain>
    </source>
</reference>
<dbReference type="InterPro" id="IPR012001">
    <property type="entry name" value="Thiamin_PyroP_enz_TPP-bd_dom"/>
</dbReference>
<dbReference type="EMBL" id="ML213515">
    <property type="protein sequence ID" value="TFK49630.1"/>
    <property type="molecule type" value="Genomic_DNA"/>
</dbReference>
<feature type="domain" description="Thiamine pyrophosphate enzyme TPP-binding" evidence="5">
    <location>
        <begin position="272"/>
        <end position="363"/>
    </location>
</feature>
<protein>
    <recommendedName>
        <fullName evidence="9">Thiamine diphosphate-binding protein</fullName>
    </recommendedName>
</protein>
<evidence type="ECO:0008006" key="9">
    <source>
        <dbReference type="Google" id="ProtNLM"/>
    </source>
</evidence>
<dbReference type="GO" id="GO:0009097">
    <property type="term" value="P:isoleucine biosynthetic process"/>
    <property type="evidence" value="ECO:0007669"/>
    <property type="project" value="TreeGrafter"/>
</dbReference>
<dbReference type="InterPro" id="IPR029061">
    <property type="entry name" value="THDP-binding"/>
</dbReference>
<sequence length="398" mass="43843">MISHAPHHPSGKDNLREYYILYCDATRILPVFDAIYNSPHFTFILPRHEQGAGHMAEGYAHVTGKPGIVLVTSGPGATNVVTAMQDAMSDGVPLIVFCCQVATSAIGSDAFQEADIVGISRSCTKWNVMVKDIAELPRRIDEAFKIATSGIIRTPLPYRITTPGMNLGLPANPLQPDALAPDHELIRQAARFDDRVTGKVDTFAPAARAASLERRGGIIHFEIQPKNINKVVETQIPILGDVVSHLVTLVPMIKRDTREGWLREIKEWKEAYMTAMELATASASGVGVKVIVLNNEFQGMVLQWQDLFYDARYSHTRMVNPDFIALAKSMRVHAIKCTSAAELPAKMKELLEYDNSKPVLMECVVETNEHVFPMVPAGKALHQQLLHPSLGNSSKSSL</sequence>
<dbReference type="SUPFAM" id="SSF52518">
    <property type="entry name" value="Thiamin diphosphate-binding fold (THDP-binding)"/>
    <property type="match status" value="2"/>
</dbReference>
<dbReference type="GO" id="GO:0003984">
    <property type="term" value="F:acetolactate synthase activity"/>
    <property type="evidence" value="ECO:0007669"/>
    <property type="project" value="TreeGrafter"/>
</dbReference>
<dbReference type="InterPro" id="IPR045229">
    <property type="entry name" value="TPP_enz"/>
</dbReference>